<dbReference type="EMBL" id="SMGQ01000014">
    <property type="protein sequence ID" value="TCK92438.1"/>
    <property type="molecule type" value="Genomic_DNA"/>
</dbReference>
<protein>
    <submittedName>
        <fullName evidence="2">Stage V sporulation protein AC</fullName>
    </submittedName>
</protein>
<dbReference type="OrthoDB" id="9797988at2"/>
<organism evidence="2 3">
    <name type="scientific">Natranaerovirga hydrolytica</name>
    <dbReference type="NCBI Taxonomy" id="680378"/>
    <lineage>
        <taxon>Bacteria</taxon>
        <taxon>Bacillati</taxon>
        <taxon>Bacillota</taxon>
        <taxon>Clostridia</taxon>
        <taxon>Lachnospirales</taxon>
        <taxon>Natranaerovirgaceae</taxon>
        <taxon>Natranaerovirga</taxon>
    </lineage>
</organism>
<feature type="transmembrane region" description="Helical" evidence="1">
    <location>
        <begin position="59"/>
        <end position="79"/>
    </location>
</feature>
<evidence type="ECO:0000313" key="3">
    <source>
        <dbReference type="Proteomes" id="UP000294545"/>
    </source>
</evidence>
<feature type="transmembrane region" description="Helical" evidence="1">
    <location>
        <begin position="31"/>
        <end position="53"/>
    </location>
</feature>
<keyword evidence="1" id="KW-0812">Transmembrane</keyword>
<dbReference type="NCBIfam" id="TIGR02838">
    <property type="entry name" value="spore_V_AC"/>
    <property type="match status" value="1"/>
</dbReference>
<evidence type="ECO:0000313" key="2">
    <source>
        <dbReference type="EMBL" id="TCK92438.1"/>
    </source>
</evidence>
<dbReference type="PANTHER" id="PTHR38450:SF1">
    <property type="entry name" value="STAGE V SPORULATION PROTEIN AC"/>
    <property type="match status" value="1"/>
</dbReference>
<name>A0A4R1MIB8_9FIRM</name>
<keyword evidence="1" id="KW-0472">Membrane</keyword>
<dbReference type="AlphaFoldDB" id="A0A4R1MIB8"/>
<dbReference type="InterPro" id="IPR014203">
    <property type="entry name" value="Spore_V_AC"/>
</dbReference>
<dbReference type="InterPro" id="IPR005562">
    <property type="entry name" value="SpoVA"/>
</dbReference>
<proteinExistence type="predicted"/>
<keyword evidence="3" id="KW-1185">Reference proteome</keyword>
<sequence length="151" mass="16527">MDKQNKINKQYNDLVKKMSPTPNLTRNCFRAFWVGGTICLLGQIIYNIFVYYGQSIENASNWTSIVLIFMGALLTGLDVYRRIGKYAGAGSVVPITGFANAVVAPAIEFKKEGYIFGVGSKIFSIAGPVILYGVLASYVVGLGYYIFNVLG</sequence>
<evidence type="ECO:0000256" key="1">
    <source>
        <dbReference type="SAM" id="Phobius"/>
    </source>
</evidence>
<dbReference type="Proteomes" id="UP000294545">
    <property type="component" value="Unassembled WGS sequence"/>
</dbReference>
<comment type="caution">
    <text evidence="2">The sequence shown here is derived from an EMBL/GenBank/DDBJ whole genome shotgun (WGS) entry which is preliminary data.</text>
</comment>
<reference evidence="2 3" key="1">
    <citation type="submission" date="2019-03" db="EMBL/GenBank/DDBJ databases">
        <title>Genomic Encyclopedia of Type Strains, Phase IV (KMG-IV): sequencing the most valuable type-strain genomes for metagenomic binning, comparative biology and taxonomic classification.</title>
        <authorList>
            <person name="Goeker M."/>
        </authorList>
    </citation>
    <scope>NUCLEOTIDE SEQUENCE [LARGE SCALE GENOMIC DNA]</scope>
    <source>
        <strain evidence="2 3">DSM 24176</strain>
    </source>
</reference>
<dbReference type="RefSeq" id="WP_132282873.1">
    <property type="nucleotide sequence ID" value="NZ_SMGQ01000014.1"/>
</dbReference>
<feature type="transmembrane region" description="Helical" evidence="1">
    <location>
        <begin position="122"/>
        <end position="147"/>
    </location>
</feature>
<dbReference type="Pfam" id="PF03862">
    <property type="entry name" value="SpoVAC_SpoVAEB"/>
    <property type="match status" value="1"/>
</dbReference>
<keyword evidence="1" id="KW-1133">Transmembrane helix</keyword>
<accession>A0A4R1MIB8</accession>
<feature type="transmembrane region" description="Helical" evidence="1">
    <location>
        <begin position="86"/>
        <end position="107"/>
    </location>
</feature>
<dbReference type="PANTHER" id="PTHR38450">
    <property type="entry name" value="STAGE V SPORULATION PROTEIN AC-RELATED"/>
    <property type="match status" value="1"/>
</dbReference>
<gene>
    <name evidence="2" type="ORF">EDC19_2173</name>
</gene>